<dbReference type="AlphaFoldDB" id="A0A937X475"/>
<keyword evidence="7" id="KW-1133">Transmembrane helix</keyword>
<comment type="cofactor">
    <cofactor evidence="10">
        <name>Zn(2+)</name>
        <dbReference type="ChEBI" id="CHEBI:29105"/>
    </cofactor>
    <text evidence="10">Binds 1 zinc ion per subunit.</text>
</comment>
<evidence type="ECO:0000256" key="10">
    <source>
        <dbReference type="RuleBase" id="RU003983"/>
    </source>
</evidence>
<keyword evidence="1" id="KW-1003">Cell membrane</keyword>
<keyword evidence="9" id="KW-0472">Membrane</keyword>
<organism evidence="12 13">
    <name type="scientific">Candidatus Tanganyikabacteria bacterium</name>
    <dbReference type="NCBI Taxonomy" id="2961651"/>
    <lineage>
        <taxon>Bacteria</taxon>
        <taxon>Bacillati</taxon>
        <taxon>Candidatus Sericytochromatia</taxon>
        <taxon>Candidatus Tanganyikabacteria</taxon>
    </lineage>
</organism>
<dbReference type="CDD" id="cd07325">
    <property type="entry name" value="M48_Ste24p_like"/>
    <property type="match status" value="1"/>
</dbReference>
<dbReference type="GO" id="GO:0006508">
    <property type="term" value="P:proteolysis"/>
    <property type="evidence" value="ECO:0007669"/>
    <property type="project" value="UniProtKB-KW"/>
</dbReference>
<evidence type="ECO:0000256" key="4">
    <source>
        <dbReference type="ARBA" id="ARBA00022723"/>
    </source>
</evidence>
<dbReference type="GO" id="GO:0046872">
    <property type="term" value="F:metal ion binding"/>
    <property type="evidence" value="ECO:0007669"/>
    <property type="project" value="UniProtKB-KW"/>
</dbReference>
<evidence type="ECO:0000256" key="1">
    <source>
        <dbReference type="ARBA" id="ARBA00022475"/>
    </source>
</evidence>
<dbReference type="InterPro" id="IPR050083">
    <property type="entry name" value="HtpX_protease"/>
</dbReference>
<sequence>MTTTSTDFPKLSRVAFQHPEDVKALETLQGFKGLDIVCHKLIEFGFERMMYIQSVASDLKVGPKQLPRVHALVRDACWTLDVAEPTVFVAETPGMNAWALGVEKPFIVLTRGLVQNLSEAELRTVIAHEVAHIKCGHMLYITLARFLSVAATGIADATLGIGGIVAMSLRLALANWMRVAELSCDRAGQLVNRDSDVSVSTLMKLSGASAGERTDLDVAAFLAQAEEFDAMDNDGLNKLYKIIMTLDRSHPYTAVRAREILAWSKSEDYEKILAGEYVKEDPADPEPVPEWLKKIQNAADNASPAAASGLKAAEQAAAAAGNAAADGIKVLTEVAGKAGEAALDLLGAGFKALSEAVAKAGQDAPATTGSVKVEVEVGAEFKPCPSCAELIRQAAAKCRFCGEVFAEDPAESPPDASPDKTLG</sequence>
<keyword evidence="3" id="KW-0812">Transmembrane</keyword>
<dbReference type="Proteomes" id="UP000703893">
    <property type="component" value="Unassembled WGS sequence"/>
</dbReference>
<dbReference type="EMBL" id="VGJX01000085">
    <property type="protein sequence ID" value="MBM3273957.1"/>
    <property type="molecule type" value="Genomic_DNA"/>
</dbReference>
<evidence type="ECO:0000256" key="6">
    <source>
        <dbReference type="ARBA" id="ARBA00022833"/>
    </source>
</evidence>
<keyword evidence="8 10" id="KW-0482">Metalloprotease</keyword>
<evidence type="ECO:0000256" key="8">
    <source>
        <dbReference type="ARBA" id="ARBA00023049"/>
    </source>
</evidence>
<comment type="caution">
    <text evidence="12">The sequence shown here is derived from an EMBL/GenBank/DDBJ whole genome shotgun (WGS) entry which is preliminary data.</text>
</comment>
<evidence type="ECO:0000313" key="12">
    <source>
        <dbReference type="EMBL" id="MBM3273957.1"/>
    </source>
</evidence>
<dbReference type="Gene3D" id="3.30.2010.10">
    <property type="entry name" value="Metalloproteases ('zincins'), catalytic domain"/>
    <property type="match status" value="1"/>
</dbReference>
<comment type="similarity">
    <text evidence="10">Belongs to the peptidase M48 family.</text>
</comment>
<accession>A0A937X475</accession>
<keyword evidence="2 10" id="KW-0645">Protease</keyword>
<proteinExistence type="inferred from homology"/>
<evidence type="ECO:0000256" key="5">
    <source>
        <dbReference type="ARBA" id="ARBA00022801"/>
    </source>
</evidence>
<dbReference type="InterPro" id="IPR001915">
    <property type="entry name" value="Peptidase_M48"/>
</dbReference>
<protein>
    <submittedName>
        <fullName evidence="12">M48 family metalloprotease</fullName>
    </submittedName>
</protein>
<keyword evidence="6 10" id="KW-0862">Zinc</keyword>
<feature type="domain" description="Peptidase M48" evidence="11">
    <location>
        <begin position="64"/>
        <end position="263"/>
    </location>
</feature>
<evidence type="ECO:0000313" key="13">
    <source>
        <dbReference type="Proteomes" id="UP000703893"/>
    </source>
</evidence>
<dbReference type="PANTHER" id="PTHR43221:SF3">
    <property type="entry name" value="SLL1280 PROTEIN"/>
    <property type="match status" value="1"/>
</dbReference>
<evidence type="ECO:0000256" key="9">
    <source>
        <dbReference type="ARBA" id="ARBA00023136"/>
    </source>
</evidence>
<evidence type="ECO:0000256" key="2">
    <source>
        <dbReference type="ARBA" id="ARBA00022670"/>
    </source>
</evidence>
<dbReference type="PANTHER" id="PTHR43221">
    <property type="entry name" value="PROTEASE HTPX"/>
    <property type="match status" value="1"/>
</dbReference>
<evidence type="ECO:0000256" key="3">
    <source>
        <dbReference type="ARBA" id="ARBA00022692"/>
    </source>
</evidence>
<reference evidence="12 13" key="1">
    <citation type="submission" date="2019-03" db="EMBL/GenBank/DDBJ databases">
        <title>Lake Tanganyika Metagenome-Assembled Genomes (MAGs).</title>
        <authorList>
            <person name="Tran P."/>
        </authorList>
    </citation>
    <scope>NUCLEOTIDE SEQUENCE [LARGE SCALE GENOMIC DNA]</scope>
    <source>
        <strain evidence="12">K_DeepCast_65m_m2_236</strain>
    </source>
</reference>
<dbReference type="Pfam" id="PF01435">
    <property type="entry name" value="Peptidase_M48"/>
    <property type="match status" value="1"/>
</dbReference>
<name>A0A937X475_9BACT</name>
<evidence type="ECO:0000256" key="7">
    <source>
        <dbReference type="ARBA" id="ARBA00022989"/>
    </source>
</evidence>
<dbReference type="GO" id="GO:0004222">
    <property type="term" value="F:metalloendopeptidase activity"/>
    <property type="evidence" value="ECO:0007669"/>
    <property type="project" value="InterPro"/>
</dbReference>
<keyword evidence="4" id="KW-0479">Metal-binding</keyword>
<keyword evidence="5 10" id="KW-0378">Hydrolase</keyword>
<gene>
    <name evidence="12" type="ORF">FJZ00_02300</name>
</gene>
<evidence type="ECO:0000259" key="11">
    <source>
        <dbReference type="Pfam" id="PF01435"/>
    </source>
</evidence>